<dbReference type="Proteomes" id="UP000268093">
    <property type="component" value="Unassembled WGS sequence"/>
</dbReference>
<dbReference type="InterPro" id="IPR014001">
    <property type="entry name" value="Helicase_ATP-bd"/>
</dbReference>
<comment type="similarity">
    <text evidence="7">Belongs to the DExH box helicase family.</text>
</comment>
<dbReference type="SUPFAM" id="SSF46934">
    <property type="entry name" value="UBA-like"/>
    <property type="match status" value="1"/>
</dbReference>
<dbReference type="SUPFAM" id="SSF54495">
    <property type="entry name" value="UBC-like"/>
    <property type="match status" value="1"/>
</dbReference>
<keyword evidence="3" id="KW-0378">Hydrolase</keyword>
<feature type="domain" description="RWD" evidence="9">
    <location>
        <begin position="271"/>
        <end position="386"/>
    </location>
</feature>
<evidence type="ECO:0000256" key="4">
    <source>
        <dbReference type="ARBA" id="ARBA00022806"/>
    </source>
</evidence>
<dbReference type="Pfam" id="PF24385">
    <property type="entry name" value="DSRM_DHX29"/>
    <property type="match status" value="1"/>
</dbReference>
<dbReference type="InterPro" id="IPR056890">
    <property type="entry name" value="UBA_DHX29-like"/>
</dbReference>
<dbReference type="InterPro" id="IPR056328">
    <property type="entry name" value="DSRM_DHX29"/>
</dbReference>
<dbReference type="GO" id="GO:0005524">
    <property type="term" value="F:ATP binding"/>
    <property type="evidence" value="ECO:0007669"/>
    <property type="project" value="UniProtKB-KW"/>
</dbReference>
<organism evidence="12 13">
    <name type="scientific">Jimgerdemannia flammicorona</name>
    <dbReference type="NCBI Taxonomy" id="994334"/>
    <lineage>
        <taxon>Eukaryota</taxon>
        <taxon>Fungi</taxon>
        <taxon>Fungi incertae sedis</taxon>
        <taxon>Mucoromycota</taxon>
        <taxon>Mucoromycotina</taxon>
        <taxon>Endogonomycetes</taxon>
        <taxon>Endogonales</taxon>
        <taxon>Endogonaceae</taxon>
        <taxon>Jimgerdemannia</taxon>
    </lineage>
</organism>
<reference evidence="12 13" key="1">
    <citation type="journal article" date="2018" name="New Phytol.">
        <title>Phylogenomics of Endogonaceae and evolution of mycorrhizas within Mucoromycota.</title>
        <authorList>
            <person name="Chang Y."/>
            <person name="Desiro A."/>
            <person name="Na H."/>
            <person name="Sandor L."/>
            <person name="Lipzen A."/>
            <person name="Clum A."/>
            <person name="Barry K."/>
            <person name="Grigoriev I.V."/>
            <person name="Martin F.M."/>
            <person name="Stajich J.E."/>
            <person name="Smith M.E."/>
            <person name="Bonito G."/>
            <person name="Spatafora J.W."/>
        </authorList>
    </citation>
    <scope>NUCLEOTIDE SEQUENCE [LARGE SCALE GENOMIC DNA]</scope>
    <source>
        <strain evidence="12 13">GMNB39</strain>
    </source>
</reference>
<feature type="compositionally biased region" description="Polar residues" evidence="8">
    <location>
        <begin position="61"/>
        <end position="73"/>
    </location>
</feature>
<evidence type="ECO:0000259" key="9">
    <source>
        <dbReference type="PROSITE" id="PS50908"/>
    </source>
</evidence>
<dbReference type="EMBL" id="RBNI01004957">
    <property type="protein sequence ID" value="RUP47114.1"/>
    <property type="molecule type" value="Genomic_DNA"/>
</dbReference>
<dbReference type="AlphaFoldDB" id="A0A433D8C3"/>
<dbReference type="InterPro" id="IPR002464">
    <property type="entry name" value="DNA/RNA_helicase_DEAH_CS"/>
</dbReference>
<dbReference type="Pfam" id="PF04408">
    <property type="entry name" value="WHD_HA2"/>
    <property type="match status" value="1"/>
</dbReference>
<keyword evidence="5" id="KW-0067">ATP-binding</keyword>
<dbReference type="InterPro" id="IPR027417">
    <property type="entry name" value="P-loop_NTPase"/>
</dbReference>
<dbReference type="GO" id="GO:0016787">
    <property type="term" value="F:hydrolase activity"/>
    <property type="evidence" value="ECO:0007669"/>
    <property type="project" value="UniProtKB-KW"/>
</dbReference>
<dbReference type="InterPro" id="IPR016135">
    <property type="entry name" value="UBQ-conjugating_enzyme/RWD"/>
</dbReference>
<dbReference type="SMART" id="SM00487">
    <property type="entry name" value="DEXDc"/>
    <property type="match status" value="1"/>
</dbReference>
<dbReference type="PROSITE" id="PS51194">
    <property type="entry name" value="HELICASE_CTER"/>
    <property type="match status" value="1"/>
</dbReference>
<evidence type="ECO:0000259" key="10">
    <source>
        <dbReference type="PROSITE" id="PS51192"/>
    </source>
</evidence>
<dbReference type="InterPro" id="IPR006575">
    <property type="entry name" value="RWD_dom"/>
</dbReference>
<feature type="domain" description="Helicase ATP-binding" evidence="10">
    <location>
        <begin position="482"/>
        <end position="649"/>
    </location>
</feature>
<evidence type="ECO:0000256" key="2">
    <source>
        <dbReference type="ARBA" id="ARBA00022741"/>
    </source>
</evidence>
<dbReference type="SUPFAM" id="SSF52540">
    <property type="entry name" value="P-loop containing nucleoside triphosphate hydrolases"/>
    <property type="match status" value="1"/>
</dbReference>
<name>A0A433D8C3_9FUNG</name>
<evidence type="ECO:0000256" key="5">
    <source>
        <dbReference type="ARBA" id="ARBA00022840"/>
    </source>
</evidence>
<dbReference type="EC" id="3.6.4.13" evidence="1"/>
<feature type="region of interest" description="Disordered" evidence="8">
    <location>
        <begin position="408"/>
        <end position="444"/>
    </location>
</feature>
<dbReference type="InterPro" id="IPR011709">
    <property type="entry name" value="DEAD-box_helicase_OB_fold"/>
</dbReference>
<sequence length="1253" mass="139625">MPMYRILPPIHRDYWIELDEVKQRETAQSRAWRYAPDPFTAKPPERGSGTASVSALDKAKTSGSNSPTASGRASPSPEFGTVPRGDDGMDERTRKYWESLPMVNMSAENRAMVEEIVKKLAELYPINENSNLTNSEKDALRAVLLHMGFRGSHVEEALEYCWDEATALDWLCLHVPEDDLPPRFLKANYNPTMRTISHTPSTLGRDWTLQRMTAIGFPLAACEEALDEGGDDEAKALQVLQWRLVHGDEERLPQLDLAGFDAEELASGRLDEAMVLESIYDTRFEKVSESTYRVLIPPKDGTYRGTSRSGKSKQGAPVHLEVQIPPDSAYPHVLPILIIRSDGLPAYIKLAAMKDLVREAETNLTFIGSPMVGMCIEWLEEHLWTIVENPPKLREVTEGFARMQLGAANENNGDAMADSHSKPSQRRRRNNPNQGPRSRNDSRDTSEALLAALREIYASPAYQPIRQIREKLPAHSFRDNVINAVRANQVVIVSGETGCGKTTQVPQFILDASIEEGKGHETNILCTQPRRISAMGVADRVATERCGKIGETVGYAIRGETKTSAQTRLLFCTTGVLLRRLHSDPCLVGVSHVLVDEVHERSVDSDFLLIILRELLKRRADLKLVLMSATINQELFSAYFGGAPAIEIPGFTHPVQEHYLEDILRRTRHVSSHPTPKRFKDDTDHDTWREEYAEQGYDEATIRALESYRNSDKIDYDLIAATVKNIIEGGAEKGLEEFGGGAILIFLPGLMEIKRCIDTLESSLPRSNQYQILPLHASLSPQEQNKVFKPAPKGARKIVVATNVAETSITIDGVVYVIDSGRVKETQYDPANNMTNLVETWTSRASARQRRGRAGRTRPGQCFRLYTRAIEVKKMQAQQTPEMLRIPLEQLALSVKAMGEKDVQRFLQKAINPPSTGALKTALQTLVDVGAIHDGSSSKLTALGKHMATIPADLRISKMLLFGAIFRCLDPILSVAAIMSVKSPFVSPMDKREEARAAREAFSYARSDWLTDLKAFEAWDEQRKEGGSKAARSFCERNFLSNNTLLEISALRSQYFEALSLIGFASIDGPSADRNANAHNLNLLKSIIFAGLYPNLIRIKMPDAKYDKMISGTVERDREAREIKFYTRNDPGRVFIHPSSILFHANNFSPPFLVYFSRMATSKTFIHDGTEVPLYAILLFGGAVNVNHMGRGLEVGQGGWIKLRAWARIGVLVNQLRRLLDAILDSKIADPTVQVSSSLVVEAMLKLISGDGV</sequence>
<accession>A0A433D8C3</accession>
<dbReference type="Pfam" id="PF05773">
    <property type="entry name" value="RWD"/>
    <property type="match status" value="1"/>
</dbReference>
<dbReference type="InterPro" id="IPR048333">
    <property type="entry name" value="HA2_WH"/>
</dbReference>
<dbReference type="GO" id="GO:1990904">
    <property type="term" value="C:ribonucleoprotein complex"/>
    <property type="evidence" value="ECO:0007669"/>
    <property type="project" value="UniProtKB-ARBA"/>
</dbReference>
<dbReference type="CDD" id="cd23827">
    <property type="entry name" value="RWD_YLR419W-like"/>
    <property type="match status" value="1"/>
</dbReference>
<evidence type="ECO:0000256" key="1">
    <source>
        <dbReference type="ARBA" id="ARBA00012552"/>
    </source>
</evidence>
<dbReference type="InterPro" id="IPR011545">
    <property type="entry name" value="DEAD/DEAH_box_helicase_dom"/>
</dbReference>
<evidence type="ECO:0000313" key="13">
    <source>
        <dbReference type="Proteomes" id="UP000268093"/>
    </source>
</evidence>
<keyword evidence="4" id="KW-0347">Helicase</keyword>
<dbReference type="Pfam" id="PF00271">
    <property type="entry name" value="Helicase_C"/>
    <property type="match status" value="1"/>
</dbReference>
<dbReference type="PROSITE" id="PS50908">
    <property type="entry name" value="RWD"/>
    <property type="match status" value="1"/>
</dbReference>
<dbReference type="InterPro" id="IPR007502">
    <property type="entry name" value="Helicase-assoc_dom"/>
</dbReference>
<dbReference type="Gene3D" id="3.10.110.10">
    <property type="entry name" value="Ubiquitin Conjugating Enzyme"/>
    <property type="match status" value="1"/>
</dbReference>
<dbReference type="Pfam" id="PF07717">
    <property type="entry name" value="OB_NTP_bind"/>
    <property type="match status" value="1"/>
</dbReference>
<dbReference type="PANTHER" id="PTHR18934">
    <property type="entry name" value="ATP-DEPENDENT RNA HELICASE"/>
    <property type="match status" value="1"/>
</dbReference>
<gene>
    <name evidence="12" type="ORF">BC936DRAFT_146116</name>
</gene>
<feature type="domain" description="Helicase C-terminal" evidence="11">
    <location>
        <begin position="722"/>
        <end position="899"/>
    </location>
</feature>
<evidence type="ECO:0000259" key="11">
    <source>
        <dbReference type="PROSITE" id="PS51194"/>
    </source>
</evidence>
<dbReference type="SMART" id="SM00490">
    <property type="entry name" value="HELICc"/>
    <property type="match status" value="1"/>
</dbReference>
<dbReference type="GO" id="GO:0003723">
    <property type="term" value="F:RNA binding"/>
    <property type="evidence" value="ECO:0007669"/>
    <property type="project" value="UniProtKB-KW"/>
</dbReference>
<dbReference type="Gene3D" id="3.40.50.300">
    <property type="entry name" value="P-loop containing nucleotide triphosphate hydrolases"/>
    <property type="match status" value="2"/>
</dbReference>
<keyword evidence="6" id="KW-0694">RNA-binding</keyword>
<dbReference type="Pfam" id="PF24899">
    <property type="entry name" value="UBA_DHX29"/>
    <property type="match status" value="1"/>
</dbReference>
<dbReference type="FunFam" id="1.20.120.1080:FF:000002">
    <property type="entry name" value="Putative ATP-dependent RNA helicase DHX36"/>
    <property type="match status" value="1"/>
</dbReference>
<dbReference type="Pfam" id="PF26026">
    <property type="entry name" value="RNA_hel_CTD"/>
    <property type="match status" value="1"/>
</dbReference>
<evidence type="ECO:0000256" key="6">
    <source>
        <dbReference type="ARBA" id="ARBA00022884"/>
    </source>
</evidence>
<dbReference type="SMART" id="SM00591">
    <property type="entry name" value="RWD"/>
    <property type="match status" value="1"/>
</dbReference>
<feature type="region of interest" description="Disordered" evidence="8">
    <location>
        <begin position="26"/>
        <end position="91"/>
    </location>
</feature>
<dbReference type="InterPro" id="IPR059023">
    <property type="entry name" value="RNA_hel_CTD"/>
</dbReference>
<dbReference type="GO" id="GO:0003724">
    <property type="term" value="F:RNA helicase activity"/>
    <property type="evidence" value="ECO:0007669"/>
    <property type="project" value="UniProtKB-EC"/>
</dbReference>
<dbReference type="PANTHER" id="PTHR18934:SF267">
    <property type="entry name" value="ATP-DEPENDENT RNA HELICASE YLR419W-RELATED"/>
    <property type="match status" value="1"/>
</dbReference>
<evidence type="ECO:0000256" key="8">
    <source>
        <dbReference type="SAM" id="MobiDB-lite"/>
    </source>
</evidence>
<dbReference type="PROSITE" id="PS51192">
    <property type="entry name" value="HELICASE_ATP_BIND_1"/>
    <property type="match status" value="1"/>
</dbReference>
<dbReference type="SMART" id="SM00847">
    <property type="entry name" value="HA2"/>
    <property type="match status" value="1"/>
</dbReference>
<dbReference type="CDD" id="cd18791">
    <property type="entry name" value="SF2_C_RHA"/>
    <property type="match status" value="1"/>
</dbReference>
<dbReference type="Gene3D" id="1.20.120.1080">
    <property type="match status" value="1"/>
</dbReference>
<dbReference type="Pfam" id="PF21010">
    <property type="entry name" value="HA2_C"/>
    <property type="match status" value="1"/>
</dbReference>
<evidence type="ECO:0000313" key="12">
    <source>
        <dbReference type="EMBL" id="RUP47114.1"/>
    </source>
</evidence>
<dbReference type="CDD" id="cd17917">
    <property type="entry name" value="DEXHc_RHA-like"/>
    <property type="match status" value="1"/>
</dbReference>
<proteinExistence type="inferred from homology"/>
<evidence type="ECO:0000256" key="7">
    <source>
        <dbReference type="ARBA" id="ARBA00060772"/>
    </source>
</evidence>
<keyword evidence="2" id="KW-0547">Nucleotide-binding</keyword>
<dbReference type="PROSITE" id="PS00690">
    <property type="entry name" value="DEAH_ATP_HELICASE"/>
    <property type="match status" value="1"/>
</dbReference>
<keyword evidence="13" id="KW-1185">Reference proteome</keyword>
<dbReference type="InterPro" id="IPR009060">
    <property type="entry name" value="UBA-like_sf"/>
</dbReference>
<dbReference type="InterPro" id="IPR001650">
    <property type="entry name" value="Helicase_C-like"/>
</dbReference>
<dbReference type="OrthoDB" id="5600252at2759"/>
<evidence type="ECO:0000256" key="3">
    <source>
        <dbReference type="ARBA" id="ARBA00022801"/>
    </source>
</evidence>
<dbReference type="Pfam" id="PF00270">
    <property type="entry name" value="DEAD"/>
    <property type="match status" value="1"/>
</dbReference>
<comment type="caution">
    <text evidence="12">The sequence shown here is derived from an EMBL/GenBank/DDBJ whole genome shotgun (WGS) entry which is preliminary data.</text>
</comment>
<protein>
    <recommendedName>
        <fullName evidence="1">RNA helicase</fullName>
        <ecNumber evidence="1">3.6.4.13</ecNumber>
    </recommendedName>
</protein>
<dbReference type="FunFam" id="3.40.50.300:FF:000526">
    <property type="entry name" value="DExH-box ATP-dependent RNA helicase DExH3"/>
    <property type="match status" value="1"/>
</dbReference>